<keyword evidence="7" id="KW-0472">Membrane</keyword>
<evidence type="ECO:0000256" key="4">
    <source>
        <dbReference type="ARBA" id="ARBA00022989"/>
    </source>
</evidence>
<keyword evidence="9" id="KW-1185">Reference proteome</keyword>
<dbReference type="InterPro" id="IPR014430">
    <property type="entry name" value="Scs7"/>
</dbReference>
<comment type="subcellular location">
    <subcellularLocation>
        <location evidence="1">Endoplasmic reticulum membrane</location>
        <topology evidence="1">Multi-pass membrane protein</topology>
    </subcellularLocation>
</comment>
<dbReference type="PANTHER" id="PTHR12863:SF19">
    <property type="entry name" value="ALDEHYDE OXYGENASE (DEFORMYLATING)"/>
    <property type="match status" value="1"/>
</dbReference>
<dbReference type="GO" id="GO:0005789">
    <property type="term" value="C:endoplasmic reticulum membrane"/>
    <property type="evidence" value="ECO:0007669"/>
    <property type="project" value="UniProtKB-SubCell"/>
</dbReference>
<evidence type="ECO:0000256" key="2">
    <source>
        <dbReference type="ARBA" id="ARBA00022692"/>
    </source>
</evidence>
<keyword evidence="3" id="KW-0256">Endoplasmic reticulum</keyword>
<proteinExistence type="predicted"/>
<dbReference type="EnsemblPlants" id="AET5Gv20963000.6">
    <property type="protein sequence ID" value="AET5Gv20963000.6"/>
    <property type="gene ID" value="AET5Gv20963000"/>
</dbReference>
<dbReference type="AlphaFoldDB" id="A0A453LYR3"/>
<evidence type="ECO:0000256" key="1">
    <source>
        <dbReference type="ARBA" id="ARBA00004477"/>
    </source>
</evidence>
<reference evidence="9" key="1">
    <citation type="journal article" date="2014" name="Science">
        <title>Ancient hybridizations among the ancestral genomes of bread wheat.</title>
        <authorList>
            <consortium name="International Wheat Genome Sequencing Consortium,"/>
            <person name="Marcussen T."/>
            <person name="Sandve S.R."/>
            <person name="Heier L."/>
            <person name="Spannagl M."/>
            <person name="Pfeifer M."/>
            <person name="Jakobsen K.S."/>
            <person name="Wulff B.B."/>
            <person name="Steuernagel B."/>
            <person name="Mayer K.F."/>
            <person name="Olsen O.A."/>
        </authorList>
    </citation>
    <scope>NUCLEOTIDE SEQUENCE [LARGE SCALE GENOMIC DNA]</scope>
    <source>
        <strain evidence="9">cv. AL8/78</strain>
    </source>
</reference>
<evidence type="ECO:0000313" key="8">
    <source>
        <dbReference type="EnsemblPlants" id="AET5Gv20963000.6"/>
    </source>
</evidence>
<accession>A0A453LYR3</accession>
<reference evidence="8" key="3">
    <citation type="journal article" date="2017" name="Nature">
        <title>Genome sequence of the progenitor of the wheat D genome Aegilops tauschii.</title>
        <authorList>
            <person name="Luo M.C."/>
            <person name="Gu Y.Q."/>
            <person name="Puiu D."/>
            <person name="Wang H."/>
            <person name="Twardziok S.O."/>
            <person name="Deal K.R."/>
            <person name="Huo N."/>
            <person name="Zhu T."/>
            <person name="Wang L."/>
            <person name="Wang Y."/>
            <person name="McGuire P.E."/>
            <person name="Liu S."/>
            <person name="Long H."/>
            <person name="Ramasamy R.K."/>
            <person name="Rodriguez J.C."/>
            <person name="Van S.L."/>
            <person name="Yuan L."/>
            <person name="Wang Z."/>
            <person name="Xia Z."/>
            <person name="Xiao L."/>
            <person name="Anderson O.D."/>
            <person name="Ouyang S."/>
            <person name="Liang Y."/>
            <person name="Zimin A.V."/>
            <person name="Pertea G."/>
            <person name="Qi P."/>
            <person name="Bennetzen J.L."/>
            <person name="Dai X."/>
            <person name="Dawson M.W."/>
            <person name="Muller H.G."/>
            <person name="Kugler K."/>
            <person name="Rivarola-Duarte L."/>
            <person name="Spannagl M."/>
            <person name="Mayer K.F.X."/>
            <person name="Lu F.H."/>
            <person name="Bevan M.W."/>
            <person name="Leroy P."/>
            <person name="Li P."/>
            <person name="You F.M."/>
            <person name="Sun Q."/>
            <person name="Liu Z."/>
            <person name="Lyons E."/>
            <person name="Wicker T."/>
            <person name="Salzberg S.L."/>
            <person name="Devos K.M."/>
            <person name="Dvorak J."/>
        </authorList>
    </citation>
    <scope>NUCLEOTIDE SEQUENCE [LARGE SCALE GENOMIC DNA]</scope>
    <source>
        <strain evidence="8">cv. AL8/78</strain>
    </source>
</reference>
<dbReference type="Gramene" id="AET5Gv20963000.6">
    <property type="protein sequence ID" value="AET5Gv20963000.6"/>
    <property type="gene ID" value="AET5Gv20963000"/>
</dbReference>
<organism evidence="8 9">
    <name type="scientific">Aegilops tauschii subsp. strangulata</name>
    <name type="common">Goatgrass</name>
    <dbReference type="NCBI Taxonomy" id="200361"/>
    <lineage>
        <taxon>Eukaryota</taxon>
        <taxon>Viridiplantae</taxon>
        <taxon>Streptophyta</taxon>
        <taxon>Embryophyta</taxon>
        <taxon>Tracheophyta</taxon>
        <taxon>Spermatophyta</taxon>
        <taxon>Magnoliopsida</taxon>
        <taxon>Liliopsida</taxon>
        <taxon>Poales</taxon>
        <taxon>Poaceae</taxon>
        <taxon>BOP clade</taxon>
        <taxon>Pooideae</taxon>
        <taxon>Triticodae</taxon>
        <taxon>Triticeae</taxon>
        <taxon>Triticinae</taxon>
        <taxon>Aegilops</taxon>
    </lineage>
</organism>
<protein>
    <recommendedName>
        <fullName evidence="10">Fatty acid hydroxylase domain-containing protein</fullName>
    </recommendedName>
</protein>
<keyword evidence="2" id="KW-0812">Transmembrane</keyword>
<evidence type="ECO:0000256" key="7">
    <source>
        <dbReference type="ARBA" id="ARBA00023136"/>
    </source>
</evidence>
<dbReference type="GO" id="GO:0006631">
    <property type="term" value="P:fatty acid metabolic process"/>
    <property type="evidence" value="ECO:0007669"/>
    <property type="project" value="TreeGrafter"/>
</dbReference>
<dbReference type="PANTHER" id="PTHR12863">
    <property type="entry name" value="FATTY ACID HYDROXYLASE"/>
    <property type="match status" value="1"/>
</dbReference>
<keyword evidence="5" id="KW-0560">Oxidoreductase</keyword>
<reference evidence="8" key="4">
    <citation type="submission" date="2019-03" db="UniProtKB">
        <authorList>
            <consortium name="EnsemblPlants"/>
        </authorList>
    </citation>
    <scope>IDENTIFICATION</scope>
</reference>
<name>A0A453LYR3_AEGTS</name>
<evidence type="ECO:0000256" key="5">
    <source>
        <dbReference type="ARBA" id="ARBA00023002"/>
    </source>
</evidence>
<keyword evidence="6" id="KW-0443">Lipid metabolism</keyword>
<evidence type="ECO:0000256" key="3">
    <source>
        <dbReference type="ARBA" id="ARBA00022824"/>
    </source>
</evidence>
<evidence type="ECO:0000313" key="9">
    <source>
        <dbReference type="Proteomes" id="UP000015105"/>
    </source>
</evidence>
<keyword evidence="4" id="KW-1133">Transmembrane helix</keyword>
<sequence length="40" mass="4501">QRYHLSHHFRIQDKGFGITSSLWDAVFGTLPSSKIAAKLS</sequence>
<evidence type="ECO:0000256" key="6">
    <source>
        <dbReference type="ARBA" id="ARBA00023098"/>
    </source>
</evidence>
<reference evidence="8" key="5">
    <citation type="journal article" date="2021" name="G3 (Bethesda)">
        <title>Aegilops tauschii genome assembly Aet v5.0 features greater sequence contiguity and improved annotation.</title>
        <authorList>
            <person name="Wang L."/>
            <person name="Zhu T."/>
            <person name="Rodriguez J.C."/>
            <person name="Deal K.R."/>
            <person name="Dubcovsky J."/>
            <person name="McGuire P.E."/>
            <person name="Lux T."/>
            <person name="Spannagl M."/>
            <person name="Mayer K.F.X."/>
            <person name="Baldrich P."/>
            <person name="Meyers B.C."/>
            <person name="Huo N."/>
            <person name="Gu Y.Q."/>
            <person name="Zhou H."/>
            <person name="Devos K.M."/>
            <person name="Bennetzen J.L."/>
            <person name="Unver T."/>
            <person name="Budak H."/>
            <person name="Gulick P.J."/>
            <person name="Galiba G."/>
            <person name="Kalapos B."/>
            <person name="Nelson D.R."/>
            <person name="Li P."/>
            <person name="You F.M."/>
            <person name="Luo M.C."/>
            <person name="Dvorak J."/>
        </authorList>
    </citation>
    <scope>NUCLEOTIDE SEQUENCE [LARGE SCALE GENOMIC DNA]</scope>
    <source>
        <strain evidence="8">cv. AL8/78</strain>
    </source>
</reference>
<evidence type="ECO:0008006" key="10">
    <source>
        <dbReference type="Google" id="ProtNLM"/>
    </source>
</evidence>
<dbReference type="GO" id="GO:0080132">
    <property type="term" value="F:fatty acid 2-hydroxylase activity"/>
    <property type="evidence" value="ECO:0007669"/>
    <property type="project" value="InterPro"/>
</dbReference>
<dbReference type="Proteomes" id="UP000015105">
    <property type="component" value="Chromosome 5D"/>
</dbReference>
<reference evidence="9" key="2">
    <citation type="journal article" date="2017" name="Nat. Plants">
        <title>The Aegilops tauschii genome reveals multiple impacts of transposons.</title>
        <authorList>
            <person name="Zhao G."/>
            <person name="Zou C."/>
            <person name="Li K."/>
            <person name="Wang K."/>
            <person name="Li T."/>
            <person name="Gao L."/>
            <person name="Zhang X."/>
            <person name="Wang H."/>
            <person name="Yang Z."/>
            <person name="Liu X."/>
            <person name="Jiang W."/>
            <person name="Mao L."/>
            <person name="Kong X."/>
            <person name="Jiao Y."/>
            <person name="Jia J."/>
        </authorList>
    </citation>
    <scope>NUCLEOTIDE SEQUENCE [LARGE SCALE GENOMIC DNA]</scope>
    <source>
        <strain evidence="9">cv. AL8/78</strain>
    </source>
</reference>